<dbReference type="AlphaFoldDB" id="A0A8J4DY22"/>
<comment type="subcellular location">
    <subcellularLocation>
        <location evidence="1">Cell envelope</location>
    </subcellularLocation>
</comment>
<keyword evidence="2" id="KW-0175">Coiled coil</keyword>
<dbReference type="GO" id="GO:0030313">
    <property type="term" value="C:cell envelope"/>
    <property type="evidence" value="ECO:0007669"/>
    <property type="project" value="UniProtKB-SubCell"/>
</dbReference>
<evidence type="ECO:0000313" key="5">
    <source>
        <dbReference type="Proteomes" id="UP000612585"/>
    </source>
</evidence>
<dbReference type="InterPro" id="IPR036366">
    <property type="entry name" value="PGBDSf"/>
</dbReference>
<protein>
    <submittedName>
        <fullName evidence="4">Peptidoglycan-binding protein</fullName>
    </submittedName>
</protein>
<comment type="caution">
    <text evidence="4">The sequence shown here is derived from an EMBL/GenBank/DDBJ whole genome shotgun (WGS) entry which is preliminary data.</text>
</comment>
<dbReference type="InterPro" id="IPR002477">
    <property type="entry name" value="Peptidoglycan-bd-like"/>
</dbReference>
<dbReference type="InterPro" id="IPR036365">
    <property type="entry name" value="PGBD-like_sf"/>
</dbReference>
<proteinExistence type="predicted"/>
<dbReference type="RefSeq" id="WP_203988920.1">
    <property type="nucleotide sequence ID" value="NZ_BOPG01000011.1"/>
</dbReference>
<keyword evidence="5" id="KW-1185">Reference proteome</keyword>
<dbReference type="SUPFAM" id="SSF47090">
    <property type="entry name" value="PGBD-like"/>
    <property type="match status" value="1"/>
</dbReference>
<organism evidence="4 5">
    <name type="scientific">Virgisporangium aurantiacum</name>
    <dbReference type="NCBI Taxonomy" id="175570"/>
    <lineage>
        <taxon>Bacteria</taxon>
        <taxon>Bacillati</taxon>
        <taxon>Actinomycetota</taxon>
        <taxon>Actinomycetes</taxon>
        <taxon>Micromonosporales</taxon>
        <taxon>Micromonosporaceae</taxon>
        <taxon>Virgisporangium</taxon>
    </lineage>
</organism>
<dbReference type="Pfam" id="PF01471">
    <property type="entry name" value="PG_binding_1"/>
    <property type="match status" value="1"/>
</dbReference>
<feature type="domain" description="Peptidoglycan binding-like" evidence="3">
    <location>
        <begin position="121"/>
        <end position="171"/>
    </location>
</feature>
<dbReference type="InterPro" id="IPR050465">
    <property type="entry name" value="UPF0194_transport"/>
</dbReference>
<sequence length="358" mass="36376">MRRRALLTGAGAAALAGTAGAGWWLRERPPVPAATEVSTGTTTIIRTDLSTTTTMPGTLGFVGAYEVYGAAADHGTVTWLPQPGQVVNRGEPVYAVDNRPVRLFIGDRPAWRALSSGVTAGPDVQAVEANLVALGHATAANLTVDATFNQATAAALRRWQRATGQPVTGRLELGAVSFQPGPLRVTTVTAKVGAPAGGSDPLLSGTSNTAAVTLDVPVSRTHLVHPNDAVRVTLPDGKKVTGKVGALSTVASTPPENNMGRQDAASVPATVTLDNPAAAGTLDQAPVQVDITSGTVTGVLAVPVTALVALAGGGYGLYLVENGTRRLVGVTPGLFSDTLVQVDGPDLREGATVEVPAV</sequence>
<evidence type="ECO:0000256" key="2">
    <source>
        <dbReference type="ARBA" id="ARBA00023054"/>
    </source>
</evidence>
<dbReference type="Proteomes" id="UP000612585">
    <property type="component" value="Unassembled WGS sequence"/>
</dbReference>
<dbReference type="Gene3D" id="1.10.101.10">
    <property type="entry name" value="PGBD-like superfamily/PGBD"/>
    <property type="match status" value="1"/>
</dbReference>
<dbReference type="EMBL" id="BOPG01000011">
    <property type="protein sequence ID" value="GIJ54176.1"/>
    <property type="molecule type" value="Genomic_DNA"/>
</dbReference>
<evidence type="ECO:0000313" key="4">
    <source>
        <dbReference type="EMBL" id="GIJ54176.1"/>
    </source>
</evidence>
<evidence type="ECO:0000256" key="1">
    <source>
        <dbReference type="ARBA" id="ARBA00004196"/>
    </source>
</evidence>
<accession>A0A8J4DY22</accession>
<evidence type="ECO:0000259" key="3">
    <source>
        <dbReference type="Pfam" id="PF01471"/>
    </source>
</evidence>
<reference evidence="4" key="1">
    <citation type="submission" date="2021-01" db="EMBL/GenBank/DDBJ databases">
        <title>Whole genome shotgun sequence of Virgisporangium aurantiacum NBRC 16421.</title>
        <authorList>
            <person name="Komaki H."/>
            <person name="Tamura T."/>
        </authorList>
    </citation>
    <scope>NUCLEOTIDE SEQUENCE</scope>
    <source>
        <strain evidence="4">NBRC 16421</strain>
    </source>
</reference>
<dbReference type="PANTHER" id="PTHR32347">
    <property type="entry name" value="EFFLUX SYSTEM COMPONENT YKNX-RELATED"/>
    <property type="match status" value="1"/>
</dbReference>
<dbReference type="Gene3D" id="2.40.420.20">
    <property type="match status" value="1"/>
</dbReference>
<name>A0A8J4DY22_9ACTN</name>
<gene>
    <name evidence="4" type="ORF">Vau01_016920</name>
</gene>